<name>A0A1E3VTJ3_9HYPH</name>
<dbReference type="EMBL" id="LPWE01000003">
    <property type="protein sequence ID" value="ODR96858.1"/>
    <property type="molecule type" value="Genomic_DNA"/>
</dbReference>
<organism evidence="1 2">
    <name type="scientific">Methyloceanibacter stevinii</name>
    <dbReference type="NCBI Taxonomy" id="1774970"/>
    <lineage>
        <taxon>Bacteria</taxon>
        <taxon>Pseudomonadati</taxon>
        <taxon>Pseudomonadota</taxon>
        <taxon>Alphaproteobacteria</taxon>
        <taxon>Hyphomicrobiales</taxon>
        <taxon>Hyphomicrobiaceae</taxon>
        <taxon>Methyloceanibacter</taxon>
    </lineage>
</organism>
<dbReference type="InterPro" id="IPR030913">
    <property type="entry name" value="Csp1_Cys_rich"/>
</dbReference>
<comment type="caution">
    <text evidence="1">The sequence shown here is derived from an EMBL/GenBank/DDBJ whole genome shotgun (WGS) entry which is preliminary data.</text>
</comment>
<protein>
    <recommendedName>
        <fullName evidence="3">Ferredoxin</fullName>
    </recommendedName>
</protein>
<proteinExistence type="predicted"/>
<evidence type="ECO:0000313" key="1">
    <source>
        <dbReference type="EMBL" id="ODR96858.1"/>
    </source>
</evidence>
<evidence type="ECO:0000313" key="2">
    <source>
        <dbReference type="Proteomes" id="UP000094172"/>
    </source>
</evidence>
<dbReference type="Gene3D" id="1.20.1270.360">
    <property type="match status" value="1"/>
</dbReference>
<dbReference type="RefSeq" id="WP_069443327.1">
    <property type="nucleotide sequence ID" value="NZ_LPWE01000003.1"/>
</dbReference>
<keyword evidence="2" id="KW-1185">Reference proteome</keyword>
<accession>A0A1E3VTJ3</accession>
<gene>
    <name evidence="1" type="ORF">AUC70_13805</name>
</gene>
<sequence>MKKSRAENGNDVDAPVASRRELLAGAALAGLAMPLAGSAAQAAHEHHGGGHKDLTKLALDCVGYGEACVAHCIKVLGTGDTSLTDCLVSVNAMLPMCATLARYAVTDAKRLKELARVCIDVCDDCAKECDKHAAEHEECKACGDACNACIKACKKLIAA</sequence>
<dbReference type="Pfam" id="PF03860">
    <property type="entry name" value="Csp"/>
    <property type="match status" value="1"/>
</dbReference>
<dbReference type="NCBIfam" id="TIGR04401">
    <property type="entry name" value="TAT_Cys_rich"/>
    <property type="match status" value="1"/>
</dbReference>
<dbReference type="Proteomes" id="UP000094172">
    <property type="component" value="Unassembled WGS sequence"/>
</dbReference>
<dbReference type="InterPro" id="IPR005560">
    <property type="entry name" value="Csp_YhjQ"/>
</dbReference>
<dbReference type="PANTHER" id="PTHR37310">
    <property type="entry name" value="CYTOPLASMIC PROTEIN-RELATED"/>
    <property type="match status" value="1"/>
</dbReference>
<evidence type="ECO:0008006" key="3">
    <source>
        <dbReference type="Google" id="ProtNLM"/>
    </source>
</evidence>
<dbReference type="PROSITE" id="PS51318">
    <property type="entry name" value="TAT"/>
    <property type="match status" value="1"/>
</dbReference>
<dbReference type="InterPro" id="IPR006311">
    <property type="entry name" value="TAT_signal"/>
</dbReference>
<dbReference type="PANTHER" id="PTHR37310:SF1">
    <property type="entry name" value="CYTOPLASMIC PROTEIN"/>
    <property type="match status" value="1"/>
</dbReference>
<reference evidence="1 2" key="1">
    <citation type="journal article" date="2016" name="Environ. Microbiol.">
        <title>New Methyloceanibacter diversity from North Sea sediments includes methanotroph containing solely the soluble methane monooxygenase.</title>
        <authorList>
            <person name="Vekeman B."/>
            <person name="Kerckhof F.M."/>
            <person name="Cremers G."/>
            <person name="de Vos P."/>
            <person name="Vandamme P."/>
            <person name="Boon N."/>
            <person name="Op den Camp H.J."/>
            <person name="Heylen K."/>
        </authorList>
    </citation>
    <scope>NUCLEOTIDE SEQUENCE [LARGE SCALE GENOMIC DNA]</scope>
    <source>
        <strain evidence="1 2">R-67176</strain>
    </source>
</reference>
<dbReference type="STRING" id="1774970.AUC70_13805"/>
<dbReference type="AlphaFoldDB" id="A0A1E3VTJ3"/>